<comment type="caution">
    <text evidence="2">The sequence shown here is derived from an EMBL/GenBank/DDBJ whole genome shotgun (WGS) entry which is preliminary data.</text>
</comment>
<name>A0ABQ8UUV8_9EUKA</name>
<gene>
    <name evidence="2" type="ORF">PAPYR_107</name>
</gene>
<organism evidence="2 3">
    <name type="scientific">Paratrimastix pyriformis</name>
    <dbReference type="NCBI Taxonomy" id="342808"/>
    <lineage>
        <taxon>Eukaryota</taxon>
        <taxon>Metamonada</taxon>
        <taxon>Preaxostyla</taxon>
        <taxon>Paratrimastigidae</taxon>
        <taxon>Paratrimastix</taxon>
    </lineage>
</organism>
<evidence type="ECO:0000256" key="1">
    <source>
        <dbReference type="SAM" id="MobiDB-lite"/>
    </source>
</evidence>
<evidence type="ECO:0000313" key="2">
    <source>
        <dbReference type="EMBL" id="KAJ4462896.1"/>
    </source>
</evidence>
<reference evidence="2" key="1">
    <citation type="journal article" date="2022" name="bioRxiv">
        <title>Genomics of Preaxostyla Flagellates Illuminates Evolutionary Transitions and the Path Towards Mitochondrial Loss.</title>
        <authorList>
            <person name="Novak L.V.F."/>
            <person name="Treitli S.C."/>
            <person name="Pyrih J."/>
            <person name="Halakuc P."/>
            <person name="Pipaliya S.V."/>
            <person name="Vacek V."/>
            <person name="Brzon O."/>
            <person name="Soukal P."/>
            <person name="Eme L."/>
            <person name="Dacks J.B."/>
            <person name="Karnkowska A."/>
            <person name="Elias M."/>
            <person name="Hampl V."/>
        </authorList>
    </citation>
    <scope>NUCLEOTIDE SEQUENCE</scope>
    <source>
        <strain evidence="2">RCP-MX</strain>
    </source>
</reference>
<accession>A0ABQ8UUV8</accession>
<protein>
    <submittedName>
        <fullName evidence="2">Uncharacterized protein</fullName>
    </submittedName>
</protein>
<sequence>MAAQDPRLQELLKSLVKEQSEEDLMFALDRPVGSPLDIAPLVSIKRQLKKANPPTFTRPLTELLIRILCTPRSFTERAHLVDALDAILQDGTLAEPGAVLRTSEDPHAIESALAAYRAAVAQHYQPPAPAAQSRPTREASESAAEEARDDEVDRYLRGPDIPPAGEDETDATPM</sequence>
<evidence type="ECO:0000313" key="3">
    <source>
        <dbReference type="Proteomes" id="UP001141327"/>
    </source>
</evidence>
<dbReference type="Proteomes" id="UP001141327">
    <property type="component" value="Unassembled WGS sequence"/>
</dbReference>
<keyword evidence="3" id="KW-1185">Reference proteome</keyword>
<feature type="compositionally biased region" description="Acidic residues" evidence="1">
    <location>
        <begin position="165"/>
        <end position="174"/>
    </location>
</feature>
<proteinExistence type="predicted"/>
<dbReference type="EMBL" id="JAPMOS010000001">
    <property type="protein sequence ID" value="KAJ4462896.1"/>
    <property type="molecule type" value="Genomic_DNA"/>
</dbReference>
<feature type="region of interest" description="Disordered" evidence="1">
    <location>
        <begin position="125"/>
        <end position="174"/>
    </location>
</feature>